<evidence type="ECO:0000313" key="5">
    <source>
        <dbReference type="EMBL" id="SVD70463.1"/>
    </source>
</evidence>
<comment type="pathway">
    <text evidence="3">Sulfur metabolism; hydrogen sulfide biosynthesis; sulfite from sulfate.</text>
</comment>
<sequence>MKADNKDFTSENTELEQLDAIGRVAWAWDRFGEDLVVSTSFGLQSAVMLHLVSKVNKEIPIIFVDTGYLFPETYQYAETLCEKLGIRSKTFSAGLSQTYQEIRFGKLWEQGAEGMERYNLMNKVEPMQRALKELNAKGWLSGLRRGQSKSRAERTYIEAQNGTVKIYPILDWDERTIYEYLPANDLPYHPLEGQGYDSLGDWHSTKKLSEASS</sequence>
<dbReference type="PANTHER" id="PTHR46509:SF1">
    <property type="entry name" value="PHOSPHOADENOSINE PHOSPHOSULFATE REDUCTASE"/>
    <property type="match status" value="1"/>
</dbReference>
<dbReference type="GO" id="GO:0019379">
    <property type="term" value="P:sulfate assimilation, phosphoadenylyl sulfate reduction by phosphoadenylyl-sulfate reductase (thioredoxin)"/>
    <property type="evidence" value="ECO:0007669"/>
    <property type="project" value="InterPro"/>
</dbReference>
<dbReference type="InterPro" id="IPR002500">
    <property type="entry name" value="PAPS_reduct_dom"/>
</dbReference>
<dbReference type="AlphaFoldDB" id="A0A382XHP4"/>
<evidence type="ECO:0000256" key="2">
    <source>
        <dbReference type="ARBA" id="ARBA00023002"/>
    </source>
</evidence>
<reference evidence="5" key="1">
    <citation type="submission" date="2018-05" db="EMBL/GenBank/DDBJ databases">
        <authorList>
            <person name="Lanie J.A."/>
            <person name="Ng W.-L."/>
            <person name="Kazmierczak K.M."/>
            <person name="Andrzejewski T.M."/>
            <person name="Davidsen T.M."/>
            <person name="Wayne K.J."/>
            <person name="Tettelin H."/>
            <person name="Glass J.I."/>
            <person name="Rusch D."/>
            <person name="Podicherti R."/>
            <person name="Tsui H.-C.T."/>
            <person name="Winkler M.E."/>
        </authorList>
    </citation>
    <scope>NUCLEOTIDE SEQUENCE</scope>
</reference>
<name>A0A382XHP4_9ZZZZ</name>
<dbReference type="CDD" id="cd23945">
    <property type="entry name" value="PAPS_reductase"/>
    <property type="match status" value="1"/>
</dbReference>
<dbReference type="InterPro" id="IPR004511">
    <property type="entry name" value="PAPS/APS_Rdtase"/>
</dbReference>
<dbReference type="GO" id="GO:0005737">
    <property type="term" value="C:cytoplasm"/>
    <property type="evidence" value="ECO:0007669"/>
    <property type="project" value="TreeGrafter"/>
</dbReference>
<feature type="domain" description="Phosphoadenosine phosphosulphate reductase" evidence="4">
    <location>
        <begin position="35"/>
        <end position="206"/>
    </location>
</feature>
<dbReference type="InterPro" id="IPR014729">
    <property type="entry name" value="Rossmann-like_a/b/a_fold"/>
</dbReference>
<dbReference type="GO" id="GO:0004604">
    <property type="term" value="F:phosphoadenylyl-sulfate reductase (thioredoxin) activity"/>
    <property type="evidence" value="ECO:0007669"/>
    <property type="project" value="InterPro"/>
</dbReference>
<dbReference type="EMBL" id="UINC01167777">
    <property type="protein sequence ID" value="SVD70463.1"/>
    <property type="molecule type" value="Genomic_DNA"/>
</dbReference>
<proteinExistence type="inferred from homology"/>
<organism evidence="5">
    <name type="scientific">marine metagenome</name>
    <dbReference type="NCBI Taxonomy" id="408172"/>
    <lineage>
        <taxon>unclassified sequences</taxon>
        <taxon>metagenomes</taxon>
        <taxon>ecological metagenomes</taxon>
    </lineage>
</organism>
<feature type="non-terminal residue" evidence="5">
    <location>
        <position position="213"/>
    </location>
</feature>
<dbReference type="NCBIfam" id="NF002537">
    <property type="entry name" value="PRK02090.1"/>
    <property type="match status" value="1"/>
</dbReference>
<dbReference type="SUPFAM" id="SSF52402">
    <property type="entry name" value="Adenine nucleotide alpha hydrolases-like"/>
    <property type="match status" value="1"/>
</dbReference>
<dbReference type="PIRSF" id="PIRSF000857">
    <property type="entry name" value="PAPS_reductase"/>
    <property type="match status" value="1"/>
</dbReference>
<dbReference type="NCBIfam" id="TIGR00434">
    <property type="entry name" value="cysH"/>
    <property type="match status" value="1"/>
</dbReference>
<comment type="similarity">
    <text evidence="1">Belongs to the PAPS reductase family. CysH subfamily.</text>
</comment>
<dbReference type="Gene3D" id="3.40.50.620">
    <property type="entry name" value="HUPs"/>
    <property type="match status" value="1"/>
</dbReference>
<evidence type="ECO:0000259" key="4">
    <source>
        <dbReference type="Pfam" id="PF01507"/>
    </source>
</evidence>
<dbReference type="PANTHER" id="PTHR46509">
    <property type="entry name" value="PHOSPHOADENOSINE PHOSPHOSULFATE REDUCTASE"/>
    <property type="match status" value="1"/>
</dbReference>
<keyword evidence="2" id="KW-0560">Oxidoreductase</keyword>
<dbReference type="Pfam" id="PF01507">
    <property type="entry name" value="PAPS_reduct"/>
    <property type="match status" value="1"/>
</dbReference>
<evidence type="ECO:0000256" key="3">
    <source>
        <dbReference type="ARBA" id="ARBA00024327"/>
    </source>
</evidence>
<gene>
    <name evidence="5" type="ORF">METZ01_LOCUS423317</name>
</gene>
<accession>A0A382XHP4</accession>
<protein>
    <recommendedName>
        <fullName evidence="4">Phosphoadenosine phosphosulphate reductase domain-containing protein</fullName>
    </recommendedName>
</protein>
<evidence type="ECO:0000256" key="1">
    <source>
        <dbReference type="ARBA" id="ARBA00009732"/>
    </source>
</evidence>